<dbReference type="InterPro" id="IPR032675">
    <property type="entry name" value="LRR_dom_sf"/>
</dbReference>
<dbReference type="HOGENOM" id="CLU_011902_0_0_9"/>
<dbReference type="InterPro" id="IPR027994">
    <property type="entry name" value="WxL_dom"/>
</dbReference>
<feature type="region of interest" description="Disordered" evidence="3">
    <location>
        <begin position="845"/>
        <end position="864"/>
    </location>
</feature>
<feature type="chain" id="PRO_5004354982" description="WxL domain-containing protein" evidence="4">
    <location>
        <begin position="30"/>
        <end position="926"/>
    </location>
</feature>
<dbReference type="eggNOG" id="COG4886">
    <property type="taxonomic scope" value="Bacteria"/>
</dbReference>
<keyword evidence="4" id="KW-0732">Signal</keyword>
<feature type="signal peptide" evidence="4">
    <location>
        <begin position="1"/>
        <end position="29"/>
    </location>
</feature>
<evidence type="ECO:0000256" key="1">
    <source>
        <dbReference type="ARBA" id="ARBA00022614"/>
    </source>
</evidence>
<dbReference type="PROSITE" id="PS51450">
    <property type="entry name" value="LRR"/>
    <property type="match status" value="1"/>
</dbReference>
<dbReference type="PANTHER" id="PTHR47566">
    <property type="match status" value="1"/>
</dbReference>
<reference evidence="6 7" key="1">
    <citation type="submission" date="2013-02" db="EMBL/GenBank/DDBJ databases">
        <title>The Genome Sequence of Enterococcus pallens BAA-351.</title>
        <authorList>
            <consortium name="The Broad Institute Genome Sequencing Platform"/>
            <consortium name="The Broad Institute Genome Sequencing Center for Infectious Disease"/>
            <person name="Earl A.M."/>
            <person name="Gilmore M.S."/>
            <person name="Lebreton F."/>
            <person name="Walker B."/>
            <person name="Young S.K."/>
            <person name="Zeng Q."/>
            <person name="Gargeya S."/>
            <person name="Fitzgerald M."/>
            <person name="Haas B."/>
            <person name="Abouelleil A."/>
            <person name="Alvarado L."/>
            <person name="Arachchi H.M."/>
            <person name="Berlin A.M."/>
            <person name="Chapman S.B."/>
            <person name="Dewar J."/>
            <person name="Goldberg J."/>
            <person name="Griggs A."/>
            <person name="Gujja S."/>
            <person name="Hansen M."/>
            <person name="Howarth C."/>
            <person name="Imamovic A."/>
            <person name="Larimer J."/>
            <person name="McCowan C."/>
            <person name="Murphy C."/>
            <person name="Neiman D."/>
            <person name="Pearson M."/>
            <person name="Priest M."/>
            <person name="Roberts A."/>
            <person name="Saif S."/>
            <person name="Shea T."/>
            <person name="Sisk P."/>
            <person name="Sykes S."/>
            <person name="Wortman J."/>
            <person name="Nusbaum C."/>
            <person name="Birren B."/>
        </authorList>
    </citation>
    <scope>NUCLEOTIDE SEQUENCE [LARGE SCALE GENOMIC DNA]</scope>
    <source>
        <strain evidence="6 7">ATCC BAA-351</strain>
    </source>
</reference>
<keyword evidence="2" id="KW-0677">Repeat</keyword>
<dbReference type="EMBL" id="AJAQ01000015">
    <property type="protein sequence ID" value="EOH94187.1"/>
    <property type="molecule type" value="Genomic_DNA"/>
</dbReference>
<dbReference type="InterPro" id="IPR052574">
    <property type="entry name" value="CDIRP"/>
</dbReference>
<protein>
    <recommendedName>
        <fullName evidence="5">WxL domain-containing protein</fullName>
    </recommendedName>
</protein>
<dbReference type="Pfam" id="PF13731">
    <property type="entry name" value="WxL"/>
    <property type="match status" value="1"/>
</dbReference>
<dbReference type="Proteomes" id="UP000013782">
    <property type="component" value="Unassembled WGS sequence"/>
</dbReference>
<dbReference type="Gene3D" id="3.80.10.10">
    <property type="entry name" value="Ribonuclease Inhibitor"/>
    <property type="match status" value="2"/>
</dbReference>
<comment type="caution">
    <text evidence="6">The sequence shown here is derived from an EMBL/GenBank/DDBJ whole genome shotgun (WGS) entry which is preliminary data.</text>
</comment>
<accession>R2QCM8</accession>
<gene>
    <name evidence="6" type="ORF">UAU_01922</name>
</gene>
<evidence type="ECO:0000256" key="4">
    <source>
        <dbReference type="SAM" id="SignalP"/>
    </source>
</evidence>
<feature type="region of interest" description="Disordered" evidence="3">
    <location>
        <begin position="55"/>
        <end position="117"/>
    </location>
</feature>
<dbReference type="InterPro" id="IPR001611">
    <property type="entry name" value="Leu-rich_rpt"/>
</dbReference>
<evidence type="ECO:0000313" key="6">
    <source>
        <dbReference type="EMBL" id="EOH94187.1"/>
    </source>
</evidence>
<organism evidence="6 7">
    <name type="scientific">Enterococcus pallens ATCC BAA-351</name>
    <dbReference type="NCBI Taxonomy" id="1158607"/>
    <lineage>
        <taxon>Bacteria</taxon>
        <taxon>Bacillati</taxon>
        <taxon>Bacillota</taxon>
        <taxon>Bacilli</taxon>
        <taxon>Lactobacillales</taxon>
        <taxon>Enterococcaceae</taxon>
        <taxon>Enterococcus</taxon>
    </lineage>
</organism>
<name>R2QCM8_9ENTE</name>
<dbReference type="STRING" id="160454.RV10_GL001039"/>
<evidence type="ECO:0000313" key="7">
    <source>
        <dbReference type="Proteomes" id="UP000013782"/>
    </source>
</evidence>
<dbReference type="OrthoDB" id="2195238at2"/>
<proteinExistence type="predicted"/>
<dbReference type="SUPFAM" id="SSF52058">
    <property type="entry name" value="L domain-like"/>
    <property type="match status" value="1"/>
</dbReference>
<dbReference type="AlphaFoldDB" id="R2QCM8"/>
<sequence length="926" mass="100370">MINQRQKLRTFFCALLVTSLLLSTSPVFAETVQDVPVGEPTISSKAEDPLKEYKERAQNQVPMAESVESQDVPEKTSEIETSPTELKETTGESLTPTSESSEEQPEMTNQRIEPQGGIMPLAGKTLREGLPGDPLPYDIDKNFADVLRTIYPAAPNPMTDDFMESLGSLNVNSKNLTSLKGIEYAVNLYLLNCSFNQLNELDVNSNVGLMTLNVNSNNLTSLKGIEHAVNLTQLVCEFNQLSELDISSNTKLFFLNCRYNQLSELDVSSNTGLTNLSCGNNQLSELDVSSNTALTTLSCANNQLSELDVSNNTALTSLNCGSNPLSELDVSSNTALTTLGCVNNQLSELDVSNNTSLKVLDCRINQISDLDVSEHSSLIEFYCSDNQISELNMSGNPLLLFFLCSNNRLSELDISSNTALMQLRCEGNQLGNLDINSNIALYDLHCSSNQLSELDVSSNTALVNLFCLDNLLSKLDISNNTLLTTLDCSSNRISDISSANGLTALTDFNASNQQITIPVPPVSLTDEATVDVLKTTARTGLTATNVDINPAPATILPNASNGDLIDLTGVTRDSLSDKSISFEYASSALQEGASTYTTKLFSGIITFADVSELKNELQVSSNKTKSGEELTWTWTITSLTEKKAEDIKATFTLPNYVNGDITDIVITKGASSVAGDMNHLNGTTSLGNLEQRESIVITFKSVARGDPEWHEAIGRLDWSDTTPSSPHYNESKQPFKILDDEQTDTPKDSLDMGILSVPIYFNFGMQDIDSTLQTYSLHTLNYQSNTNVVTDGFYTRVKDERSSNTGWELTASLSEFVDKSGIGMPNGSGTSLKLHNMSIEKVTNRDTPQEGIDPSPSGTPSTVKTTETLVAGDAAKTVVDAGASEGDGTWQLRMPFTDLSLNVPANAGKKGTVYQAKLTWSLNSTP</sequence>
<dbReference type="RefSeq" id="WP_010756916.1">
    <property type="nucleotide sequence ID" value="NZ_ASWD01000001.1"/>
</dbReference>
<evidence type="ECO:0000259" key="5">
    <source>
        <dbReference type="Pfam" id="PF13731"/>
    </source>
</evidence>
<dbReference type="GO" id="GO:0035591">
    <property type="term" value="F:signaling adaptor activity"/>
    <property type="evidence" value="ECO:0007669"/>
    <property type="project" value="TreeGrafter"/>
</dbReference>
<keyword evidence="7" id="KW-1185">Reference proteome</keyword>
<dbReference type="PANTHER" id="PTHR47566:SF1">
    <property type="entry name" value="PROTEIN NUD1"/>
    <property type="match status" value="1"/>
</dbReference>
<evidence type="ECO:0000256" key="3">
    <source>
        <dbReference type="SAM" id="MobiDB-lite"/>
    </source>
</evidence>
<keyword evidence="1" id="KW-0433">Leucine-rich repeat</keyword>
<dbReference type="PATRIC" id="fig|1158607.3.peg.1890"/>
<feature type="domain" description="WxL" evidence="5">
    <location>
        <begin position="721"/>
        <end position="926"/>
    </location>
</feature>
<evidence type="ECO:0000256" key="2">
    <source>
        <dbReference type="ARBA" id="ARBA00022737"/>
    </source>
</evidence>